<dbReference type="InterPro" id="IPR001647">
    <property type="entry name" value="HTH_TetR"/>
</dbReference>
<dbReference type="InterPro" id="IPR050109">
    <property type="entry name" value="HTH-type_TetR-like_transc_reg"/>
</dbReference>
<dbReference type="InterPro" id="IPR036271">
    <property type="entry name" value="Tet_transcr_reg_TetR-rel_C_sf"/>
</dbReference>
<keyword evidence="5" id="KW-1185">Reference proteome</keyword>
<dbReference type="RefSeq" id="WP_145224950.1">
    <property type="nucleotide sequence ID" value="NZ_VIVQ01000001.1"/>
</dbReference>
<reference evidence="4 5" key="1">
    <citation type="submission" date="2019-06" db="EMBL/GenBank/DDBJ databases">
        <title>Sequencing the genomes of 1000 actinobacteria strains.</title>
        <authorList>
            <person name="Klenk H.-P."/>
        </authorList>
    </citation>
    <scope>NUCLEOTIDE SEQUENCE [LARGE SCALE GENOMIC DNA]</scope>
    <source>
        <strain evidence="4 5">DSM 19560</strain>
    </source>
</reference>
<dbReference type="Gene3D" id="1.10.357.10">
    <property type="entry name" value="Tetracycline Repressor, domain 2"/>
    <property type="match status" value="1"/>
</dbReference>
<gene>
    <name evidence="4" type="ORF">BKA23_0365</name>
</gene>
<comment type="caution">
    <text evidence="4">The sequence shown here is derived from an EMBL/GenBank/DDBJ whole genome shotgun (WGS) entry which is preliminary data.</text>
</comment>
<dbReference type="OrthoDB" id="3190535at2"/>
<dbReference type="PROSITE" id="PS50977">
    <property type="entry name" value="HTH_TETR_2"/>
    <property type="match status" value="1"/>
</dbReference>
<dbReference type="PANTHER" id="PTHR30055:SF200">
    <property type="entry name" value="HTH-TYPE TRANSCRIPTIONAL REPRESSOR BDCR"/>
    <property type="match status" value="1"/>
</dbReference>
<feature type="DNA-binding region" description="H-T-H motif" evidence="2">
    <location>
        <begin position="34"/>
        <end position="53"/>
    </location>
</feature>
<organism evidence="4 5">
    <name type="scientific">Rudaeicoccus suwonensis</name>
    <dbReference type="NCBI Taxonomy" id="657409"/>
    <lineage>
        <taxon>Bacteria</taxon>
        <taxon>Bacillati</taxon>
        <taxon>Actinomycetota</taxon>
        <taxon>Actinomycetes</taxon>
        <taxon>Micrococcales</taxon>
        <taxon>Dermacoccaceae</taxon>
        <taxon>Rudaeicoccus</taxon>
    </lineage>
</organism>
<dbReference type="GO" id="GO:0003700">
    <property type="term" value="F:DNA-binding transcription factor activity"/>
    <property type="evidence" value="ECO:0007669"/>
    <property type="project" value="TreeGrafter"/>
</dbReference>
<dbReference type="PRINTS" id="PR00455">
    <property type="entry name" value="HTHTETR"/>
</dbReference>
<dbReference type="EMBL" id="VIVQ01000001">
    <property type="protein sequence ID" value="TWE11590.1"/>
    <property type="molecule type" value="Genomic_DNA"/>
</dbReference>
<keyword evidence="1 2" id="KW-0238">DNA-binding</keyword>
<proteinExistence type="predicted"/>
<dbReference type="SUPFAM" id="SSF48498">
    <property type="entry name" value="Tetracyclin repressor-like, C-terminal domain"/>
    <property type="match status" value="1"/>
</dbReference>
<dbReference type="InterPro" id="IPR009057">
    <property type="entry name" value="Homeodomain-like_sf"/>
</dbReference>
<evidence type="ECO:0000313" key="5">
    <source>
        <dbReference type="Proteomes" id="UP000318297"/>
    </source>
</evidence>
<dbReference type="InterPro" id="IPR041490">
    <property type="entry name" value="KstR2_TetR_C"/>
</dbReference>
<sequence>MTSEAAPAGDSTSRDRLLDAARDAFAAKGFHGTTTRDIAAAAGMSPAALYVHHPTKESLLFEISRAGHEATVARLSAARAATVSPTEQLRLMVREFVIGHTARHTTARVVNYELEALTPEHRVVIDELRHAIQQLMREVLAAGVESGEFACADIGMTANAIMGMSIDVARWYHEDGDWSGERIAAHHADTAVLMAGASSSG</sequence>
<dbReference type="SUPFAM" id="SSF46689">
    <property type="entry name" value="Homeodomain-like"/>
    <property type="match status" value="1"/>
</dbReference>
<evidence type="ECO:0000259" key="3">
    <source>
        <dbReference type="PROSITE" id="PS50977"/>
    </source>
</evidence>
<dbReference type="Proteomes" id="UP000318297">
    <property type="component" value="Unassembled WGS sequence"/>
</dbReference>
<dbReference type="AlphaFoldDB" id="A0A561E7Q6"/>
<feature type="domain" description="HTH tetR-type" evidence="3">
    <location>
        <begin position="11"/>
        <end position="71"/>
    </location>
</feature>
<dbReference type="Pfam" id="PF00440">
    <property type="entry name" value="TetR_N"/>
    <property type="match status" value="1"/>
</dbReference>
<evidence type="ECO:0000313" key="4">
    <source>
        <dbReference type="EMBL" id="TWE11590.1"/>
    </source>
</evidence>
<dbReference type="Pfam" id="PF17932">
    <property type="entry name" value="TetR_C_24"/>
    <property type="match status" value="1"/>
</dbReference>
<dbReference type="GO" id="GO:0000976">
    <property type="term" value="F:transcription cis-regulatory region binding"/>
    <property type="evidence" value="ECO:0007669"/>
    <property type="project" value="TreeGrafter"/>
</dbReference>
<dbReference type="PANTHER" id="PTHR30055">
    <property type="entry name" value="HTH-TYPE TRANSCRIPTIONAL REGULATOR RUTR"/>
    <property type="match status" value="1"/>
</dbReference>
<protein>
    <submittedName>
        <fullName evidence="4">TetR family transcriptional regulator</fullName>
    </submittedName>
</protein>
<accession>A0A561E7Q6</accession>
<name>A0A561E7Q6_9MICO</name>
<evidence type="ECO:0000256" key="2">
    <source>
        <dbReference type="PROSITE-ProRule" id="PRU00335"/>
    </source>
</evidence>
<evidence type="ECO:0000256" key="1">
    <source>
        <dbReference type="ARBA" id="ARBA00023125"/>
    </source>
</evidence>